<feature type="domain" description="Small ribosomal subunit protein uS10" evidence="16">
    <location>
        <begin position="104"/>
        <end position="187"/>
    </location>
</feature>
<dbReference type="Gene3D" id="1.10.240.10">
    <property type="entry name" value="Tyrosyl-Transfer RNA Synthetase"/>
    <property type="match status" value="1"/>
</dbReference>
<evidence type="ECO:0000256" key="5">
    <source>
        <dbReference type="ARBA" id="ARBA00022741"/>
    </source>
</evidence>
<dbReference type="GO" id="GO:0005759">
    <property type="term" value="C:mitochondrial matrix"/>
    <property type="evidence" value="ECO:0007669"/>
    <property type="project" value="TreeGrafter"/>
</dbReference>
<evidence type="ECO:0000313" key="17">
    <source>
        <dbReference type="EMBL" id="PIG81355.1"/>
    </source>
</evidence>
<dbReference type="SMART" id="SM01403">
    <property type="entry name" value="Ribosomal_S10"/>
    <property type="match status" value="1"/>
</dbReference>
<dbReference type="GO" id="GO:0005840">
    <property type="term" value="C:ribosome"/>
    <property type="evidence" value="ECO:0007669"/>
    <property type="project" value="UniProtKB-KW"/>
</dbReference>
<dbReference type="InterPro" id="IPR050203">
    <property type="entry name" value="Trp-tRNA_synthetase"/>
</dbReference>
<comment type="similarity">
    <text evidence="1 15">Belongs to the class-I aminoacyl-tRNA synthetase family.</text>
</comment>
<proteinExistence type="inferred from homology"/>
<gene>
    <name evidence="17" type="ORF">AARAC_009311</name>
</gene>
<sequence>MSLLFNHRLLTRTGKQSLFAVPARSIALPSSPDIINKSSFNVSQSIAEISPLSTERDQQPAPCTQNWAERLDGINSKSRLPRSVQAVYLRPLRRKAEYGLPVCDLQLRSYSVRNVEFFADFAVRAAYYLKLPVSGPVPLPRIVERWTFPRSNFVHKKSQENFERITLRRLIQIKDGNPQAPLDMHVSRYASYSPRSHRATNALLQSRTIKFNMKGHLRRWGSSVTAQPSPISSSQTIFSGIQPTGVPHLGNYLGALREWVRLQDNATEGTRLFYSIVDLHALTVPQDSCQLKKWRREAFATLLAVGLNPDRSTIFYQSAVPAHTELYWILSTVASMGYLSRMTQWKSKLQLPENISLEHSAARSKLRLGLFSYPVLQAADILVHRATHVPVGEDQRQHLEFSRYTANSFNHLYGHIFPSPEALISPAKRVMSLKEPTLKMSKSHADSRSRILLTDSPYDIHRKVRAALTDSDASITYDPVRRPGVSNLIEILSHLDGRSCDDLSLEYKSASFGL</sequence>
<dbReference type="Pfam" id="PF00579">
    <property type="entry name" value="tRNA-synt_1b"/>
    <property type="match status" value="1"/>
</dbReference>
<dbReference type="PROSITE" id="PS00178">
    <property type="entry name" value="AA_TRNA_LIGASE_I"/>
    <property type="match status" value="1"/>
</dbReference>
<dbReference type="PANTHER" id="PTHR43766:SF1">
    <property type="entry name" value="TRYPTOPHAN--TRNA LIGASE, MITOCHONDRIAL"/>
    <property type="match status" value="1"/>
</dbReference>
<dbReference type="InterPro" id="IPR002306">
    <property type="entry name" value="Trp-tRNA-ligase"/>
</dbReference>
<dbReference type="InterPro" id="IPR002305">
    <property type="entry name" value="aa-tRNA-synth_Ic"/>
</dbReference>
<dbReference type="Gene3D" id="3.40.50.620">
    <property type="entry name" value="HUPs"/>
    <property type="match status" value="1"/>
</dbReference>
<evidence type="ECO:0000259" key="16">
    <source>
        <dbReference type="SMART" id="SM01403"/>
    </source>
</evidence>
<evidence type="ECO:0000256" key="13">
    <source>
        <dbReference type="ARBA" id="ARBA00042916"/>
    </source>
</evidence>
<evidence type="ECO:0000256" key="1">
    <source>
        <dbReference type="ARBA" id="ARBA00005594"/>
    </source>
</evidence>
<comment type="similarity">
    <text evidence="2">Belongs to the universal ribosomal protein uS10 family.</text>
</comment>
<evidence type="ECO:0000256" key="12">
    <source>
        <dbReference type="ARBA" id="ARBA00035261"/>
    </source>
</evidence>
<evidence type="ECO:0000256" key="11">
    <source>
        <dbReference type="ARBA" id="ARBA00030268"/>
    </source>
</evidence>
<dbReference type="FunFam" id="3.40.50.620:FF:000082">
    <property type="entry name" value="MSW1p Mitochondrial tryptophanyl-tRNA synthetase"/>
    <property type="match status" value="1"/>
</dbReference>
<evidence type="ECO:0000256" key="10">
    <source>
        <dbReference type="ARBA" id="ARBA00023274"/>
    </source>
</evidence>
<dbReference type="GO" id="GO:1990904">
    <property type="term" value="C:ribonucleoprotein complex"/>
    <property type="evidence" value="ECO:0007669"/>
    <property type="project" value="UniProtKB-KW"/>
</dbReference>
<evidence type="ECO:0000256" key="3">
    <source>
        <dbReference type="ARBA" id="ARBA00013161"/>
    </source>
</evidence>
<keyword evidence="4 15" id="KW-0436">Ligase</keyword>
<dbReference type="EC" id="6.1.1.2" evidence="3"/>
<dbReference type="Gene3D" id="3.30.70.600">
    <property type="entry name" value="Ribosomal protein S10 domain"/>
    <property type="match status" value="1"/>
</dbReference>
<evidence type="ECO:0000256" key="6">
    <source>
        <dbReference type="ARBA" id="ARBA00022840"/>
    </source>
</evidence>
<dbReference type="PANTHER" id="PTHR43766">
    <property type="entry name" value="TRYPTOPHAN--TRNA LIGASE, MITOCHONDRIAL"/>
    <property type="match status" value="1"/>
</dbReference>
<dbReference type="GO" id="GO:0004830">
    <property type="term" value="F:tryptophan-tRNA ligase activity"/>
    <property type="evidence" value="ECO:0007669"/>
    <property type="project" value="UniProtKB-EC"/>
</dbReference>
<keyword evidence="7 15" id="KW-0648">Protein biosynthesis</keyword>
<protein>
    <recommendedName>
        <fullName evidence="12">Small ribosomal subunit protein uS10m</fullName>
        <ecNumber evidence="3">6.1.1.2</ecNumber>
    </recommendedName>
    <alternativeName>
        <fullName evidence="13">37S ribosomal protein S10, mitochondrial</fullName>
    </alternativeName>
    <alternativeName>
        <fullName evidence="14">Mitochondrial ribosomal small subunit protein 10</fullName>
    </alternativeName>
    <alternativeName>
        <fullName evidence="11">Tryptophanyl-tRNA synthetase</fullName>
    </alternativeName>
</protein>
<organism evidence="17 18">
    <name type="scientific">Aspergillus arachidicola</name>
    <dbReference type="NCBI Taxonomy" id="656916"/>
    <lineage>
        <taxon>Eukaryota</taxon>
        <taxon>Fungi</taxon>
        <taxon>Dikarya</taxon>
        <taxon>Ascomycota</taxon>
        <taxon>Pezizomycotina</taxon>
        <taxon>Eurotiomycetes</taxon>
        <taxon>Eurotiomycetidae</taxon>
        <taxon>Eurotiales</taxon>
        <taxon>Aspergillaceae</taxon>
        <taxon>Aspergillus</taxon>
        <taxon>Aspergillus subgen. Circumdati</taxon>
    </lineage>
</organism>
<dbReference type="STRING" id="656916.A0A2G7FM36"/>
<dbReference type="GO" id="GO:0070183">
    <property type="term" value="P:mitochondrial tryptophanyl-tRNA aminoacylation"/>
    <property type="evidence" value="ECO:0007669"/>
    <property type="project" value="TreeGrafter"/>
</dbReference>
<dbReference type="PRINTS" id="PR01039">
    <property type="entry name" value="TRNASYNTHTRP"/>
</dbReference>
<dbReference type="Proteomes" id="UP000231358">
    <property type="component" value="Unassembled WGS sequence"/>
</dbReference>
<evidence type="ECO:0000256" key="15">
    <source>
        <dbReference type="RuleBase" id="RU363036"/>
    </source>
</evidence>
<dbReference type="InterPro" id="IPR027486">
    <property type="entry name" value="Ribosomal_uS10_dom"/>
</dbReference>
<dbReference type="AlphaFoldDB" id="A0A2G7FM36"/>
<dbReference type="SUPFAM" id="SSF54999">
    <property type="entry name" value="Ribosomal protein S10"/>
    <property type="match status" value="1"/>
</dbReference>
<dbReference type="Pfam" id="PF00338">
    <property type="entry name" value="Ribosomal_S10"/>
    <property type="match status" value="1"/>
</dbReference>
<keyword evidence="9 15" id="KW-0030">Aminoacyl-tRNA synthetase</keyword>
<keyword evidence="5 15" id="KW-0547">Nucleotide-binding</keyword>
<dbReference type="SUPFAM" id="SSF52374">
    <property type="entry name" value="Nucleotidylyl transferase"/>
    <property type="match status" value="1"/>
</dbReference>
<accession>A0A2G7FM36</accession>
<comment type="caution">
    <text evidence="17">The sequence shown here is derived from an EMBL/GenBank/DDBJ whole genome shotgun (WGS) entry which is preliminary data.</text>
</comment>
<evidence type="ECO:0000256" key="7">
    <source>
        <dbReference type="ARBA" id="ARBA00022917"/>
    </source>
</evidence>
<keyword evidence="8" id="KW-0689">Ribosomal protein</keyword>
<dbReference type="EMBL" id="NEXV01000563">
    <property type="protein sequence ID" value="PIG81355.1"/>
    <property type="molecule type" value="Genomic_DNA"/>
</dbReference>
<dbReference type="InterPro" id="IPR036838">
    <property type="entry name" value="Ribosomal_uS10_dom_sf"/>
</dbReference>
<keyword evidence="18" id="KW-1185">Reference proteome</keyword>
<keyword evidence="6 15" id="KW-0067">ATP-binding</keyword>
<evidence type="ECO:0000256" key="8">
    <source>
        <dbReference type="ARBA" id="ARBA00022980"/>
    </source>
</evidence>
<evidence type="ECO:0000313" key="18">
    <source>
        <dbReference type="Proteomes" id="UP000231358"/>
    </source>
</evidence>
<evidence type="ECO:0000256" key="2">
    <source>
        <dbReference type="ARBA" id="ARBA00007102"/>
    </source>
</evidence>
<evidence type="ECO:0000256" key="4">
    <source>
        <dbReference type="ARBA" id="ARBA00022598"/>
    </source>
</evidence>
<dbReference type="InterPro" id="IPR001412">
    <property type="entry name" value="aa-tRNA-synth_I_CS"/>
</dbReference>
<evidence type="ECO:0000256" key="14">
    <source>
        <dbReference type="ARBA" id="ARBA00078476"/>
    </source>
</evidence>
<keyword evidence="10" id="KW-0687">Ribonucleoprotein</keyword>
<dbReference type="GO" id="GO:0005524">
    <property type="term" value="F:ATP binding"/>
    <property type="evidence" value="ECO:0007669"/>
    <property type="project" value="UniProtKB-KW"/>
</dbReference>
<name>A0A2G7FM36_9EURO</name>
<reference evidence="17 18" key="1">
    <citation type="submission" date="2017-05" db="EMBL/GenBank/DDBJ databases">
        <title>Genome sequence for an aflatoxigenic pathogen of Argentinian peanut, Aspergillus arachidicola.</title>
        <authorList>
            <person name="Moore G."/>
            <person name="Beltz S.B."/>
            <person name="Mack B.M."/>
        </authorList>
    </citation>
    <scope>NUCLEOTIDE SEQUENCE [LARGE SCALE GENOMIC DNA]</scope>
    <source>
        <strain evidence="17 18">CBS 117610</strain>
    </source>
</reference>
<dbReference type="FunFam" id="3.30.70.600:FF:000003">
    <property type="entry name" value="30S ribosomal protein S10"/>
    <property type="match status" value="1"/>
</dbReference>
<dbReference type="NCBIfam" id="TIGR00233">
    <property type="entry name" value="trpS"/>
    <property type="match status" value="1"/>
</dbReference>
<dbReference type="InterPro" id="IPR014729">
    <property type="entry name" value="Rossmann-like_a/b/a_fold"/>
</dbReference>
<dbReference type="CDD" id="cd00806">
    <property type="entry name" value="TrpRS_core"/>
    <property type="match status" value="1"/>
</dbReference>
<evidence type="ECO:0000256" key="9">
    <source>
        <dbReference type="ARBA" id="ARBA00023146"/>
    </source>
</evidence>